<accession>A0ABW9ACP3</accession>
<dbReference type="InterPro" id="IPR001279">
    <property type="entry name" value="Metallo-B-lactamas"/>
</dbReference>
<dbReference type="SUPFAM" id="SSF56281">
    <property type="entry name" value="Metallo-hydrolase/oxidoreductase"/>
    <property type="match status" value="1"/>
</dbReference>
<dbReference type="Proteomes" id="UP001629246">
    <property type="component" value="Unassembled WGS sequence"/>
</dbReference>
<evidence type="ECO:0000313" key="2">
    <source>
        <dbReference type="EMBL" id="MFL9925782.1"/>
    </source>
</evidence>
<dbReference type="InterPro" id="IPR036866">
    <property type="entry name" value="RibonucZ/Hydroxyglut_hydro"/>
</dbReference>
<keyword evidence="3" id="KW-1185">Reference proteome</keyword>
<dbReference type="Pfam" id="PF12706">
    <property type="entry name" value="Lactamase_B_2"/>
    <property type="match status" value="1"/>
</dbReference>
<name>A0ABW9ACP3_9BURK</name>
<sequence>MRTRLSAPSGSTSASASALSRTRLHQARLRALACATLATLLLLGGCSSSKYYDPSKSNRTPDGFRNNYQQEPRASFWKWQWERLTQGLPKPPANHYEFEMVRPDFEWLKDNRTVNSATWIGHATALLQIGNKNVLTDPMFSERASPFSFVGPKRKAPLPAVISQLPHIDIVVISHNHYDHLDRPSIEQLNLQPGGPPLFLVPLGVAEWMNQIGVTNVRELDWWDKSSIENLDIFFVPAAHWSARGLFDRSETLWGGWVLRSVAPPEHSRATRKPFMPPASIYFAGDTGYSKDFRDIGEYFGGFDLALIPIGAYAPRWFMRTQHVDPEQAVMIHEDVHAKRSFGIHWGTFELADEPLDEPPVLLREAVKKAGLPPDSFITIKHGETLKLNE</sequence>
<dbReference type="PIRSF" id="PIRSF038896">
    <property type="entry name" value="NAPE-PLD"/>
    <property type="match status" value="1"/>
</dbReference>
<proteinExistence type="predicted"/>
<dbReference type="EMBL" id="JAQQFM010000007">
    <property type="protein sequence ID" value="MFL9925782.1"/>
    <property type="molecule type" value="Genomic_DNA"/>
</dbReference>
<dbReference type="Gene3D" id="3.60.15.10">
    <property type="entry name" value="Ribonuclease Z/Hydroxyacylglutathione hydrolase-like"/>
    <property type="match status" value="1"/>
</dbReference>
<dbReference type="PANTHER" id="PTHR15032">
    <property type="entry name" value="N-ACYL-PHOSPHATIDYLETHANOLAMINE-HYDROLYZING PHOSPHOLIPASE D"/>
    <property type="match status" value="1"/>
</dbReference>
<gene>
    <name evidence="2" type="ORF">PQR62_15990</name>
</gene>
<comment type="caution">
    <text evidence="2">The sequence shown here is derived from an EMBL/GenBank/DDBJ whole genome shotgun (WGS) entry which is preliminary data.</text>
</comment>
<dbReference type="RefSeq" id="WP_408158986.1">
    <property type="nucleotide sequence ID" value="NZ_JAQQFM010000007.1"/>
</dbReference>
<dbReference type="PANTHER" id="PTHR15032:SF4">
    <property type="entry name" value="N-ACYL-PHOSPHATIDYLETHANOLAMINE-HYDROLYZING PHOSPHOLIPASE D"/>
    <property type="match status" value="1"/>
</dbReference>
<feature type="domain" description="Metallo-beta-lactamase" evidence="1">
    <location>
        <begin position="133"/>
        <end position="346"/>
    </location>
</feature>
<protein>
    <submittedName>
        <fullName evidence="2">MBL fold metallo-hydrolase</fullName>
    </submittedName>
</protein>
<organism evidence="2 3">
    <name type="scientific">Herbaspirillum lusitanum</name>
    <dbReference type="NCBI Taxonomy" id="213312"/>
    <lineage>
        <taxon>Bacteria</taxon>
        <taxon>Pseudomonadati</taxon>
        <taxon>Pseudomonadota</taxon>
        <taxon>Betaproteobacteria</taxon>
        <taxon>Burkholderiales</taxon>
        <taxon>Oxalobacteraceae</taxon>
        <taxon>Herbaspirillum</taxon>
    </lineage>
</organism>
<evidence type="ECO:0000259" key="1">
    <source>
        <dbReference type="Pfam" id="PF12706"/>
    </source>
</evidence>
<evidence type="ECO:0000313" key="3">
    <source>
        <dbReference type="Proteomes" id="UP001629246"/>
    </source>
</evidence>
<dbReference type="InterPro" id="IPR024884">
    <property type="entry name" value="NAPE-PLD"/>
</dbReference>
<reference evidence="2 3" key="1">
    <citation type="journal article" date="2024" name="Chem. Sci.">
        <title>Discovery of megapolipeptins by genome mining of a Burkholderiales bacteria collection.</title>
        <authorList>
            <person name="Paulo B.S."/>
            <person name="Recchia M.J.J."/>
            <person name="Lee S."/>
            <person name="Fergusson C.H."/>
            <person name="Romanowski S.B."/>
            <person name="Hernandez A."/>
            <person name="Krull N."/>
            <person name="Liu D.Y."/>
            <person name="Cavanagh H."/>
            <person name="Bos A."/>
            <person name="Gray C.A."/>
            <person name="Murphy B.T."/>
            <person name="Linington R.G."/>
            <person name="Eustaquio A.S."/>
        </authorList>
    </citation>
    <scope>NUCLEOTIDE SEQUENCE [LARGE SCALE GENOMIC DNA]</scope>
    <source>
        <strain evidence="2 3">RL21-008-BIB-A</strain>
    </source>
</reference>